<dbReference type="RefSeq" id="WP_022936052.1">
    <property type="nucleotide sequence ID" value="NZ_LR214940.1"/>
</dbReference>
<feature type="signal peptide" evidence="3">
    <location>
        <begin position="1"/>
        <end position="23"/>
    </location>
</feature>
<reference evidence="4 5" key="1">
    <citation type="submission" date="2019-01" db="EMBL/GenBank/DDBJ databases">
        <authorList>
            <consortium name="Pathogen Informatics"/>
        </authorList>
    </citation>
    <scope>NUCLEOTIDE SEQUENCE [LARGE SCALE GENOMIC DNA]</scope>
    <source>
        <strain evidence="4 5">NCTC10112</strain>
    </source>
</reference>
<keyword evidence="2" id="KW-0812">Transmembrane</keyword>
<feature type="compositionally biased region" description="Pro residues" evidence="1">
    <location>
        <begin position="263"/>
        <end position="272"/>
    </location>
</feature>
<dbReference type="EMBL" id="LR214940">
    <property type="protein sequence ID" value="VEU55298.1"/>
    <property type="molecule type" value="Genomic_DNA"/>
</dbReference>
<dbReference type="Proteomes" id="UP000290482">
    <property type="component" value="Chromosome"/>
</dbReference>
<dbReference type="OrthoDB" id="396713at2"/>
<keyword evidence="2" id="KW-0472">Membrane</keyword>
<evidence type="ECO:0000256" key="3">
    <source>
        <dbReference type="SAM" id="SignalP"/>
    </source>
</evidence>
<feature type="chain" id="PRO_5019487728" description="Transmembrane protein" evidence="3">
    <location>
        <begin position="24"/>
        <end position="686"/>
    </location>
</feature>
<name>A0A448ZVL1_METOS</name>
<feature type="region of interest" description="Disordered" evidence="1">
    <location>
        <begin position="250"/>
        <end position="277"/>
    </location>
</feature>
<keyword evidence="3" id="KW-0732">Signal</keyword>
<gene>
    <name evidence="4" type="ORF">NCTC10112_00155</name>
</gene>
<evidence type="ECO:0000313" key="4">
    <source>
        <dbReference type="EMBL" id="VEU55298.1"/>
    </source>
</evidence>
<evidence type="ECO:0000313" key="5">
    <source>
        <dbReference type="Proteomes" id="UP000290482"/>
    </source>
</evidence>
<keyword evidence="2" id="KW-1133">Transmembrane helix</keyword>
<feature type="transmembrane region" description="Helical" evidence="2">
    <location>
        <begin position="623"/>
        <end position="645"/>
    </location>
</feature>
<feature type="transmembrane region" description="Helical" evidence="2">
    <location>
        <begin position="657"/>
        <end position="683"/>
    </location>
</feature>
<organism evidence="4 5">
    <name type="scientific">Metamycoplasma orale</name>
    <name type="common">Mycoplasma orale</name>
    <dbReference type="NCBI Taxonomy" id="2121"/>
    <lineage>
        <taxon>Bacteria</taxon>
        <taxon>Bacillati</taxon>
        <taxon>Mycoplasmatota</taxon>
        <taxon>Mycoplasmoidales</taxon>
        <taxon>Metamycoplasmataceae</taxon>
        <taxon>Metamycoplasma</taxon>
    </lineage>
</organism>
<sequence>MNKHKKFRLILGMPSLCILPSLSLVMLSAEKKNDPNFDNFDKFASDEIKTLIPKVIDNAITYVKSKYDQILANKELDFKVRIQNLLYLKNLLKYFEDNKNNIKDHPTNYGFHLVLPYVISKNKKYNLVNVEFNGQTYQNIKAGYTDPSDYVNAIKPNGKITISQKDQINEFSKEIFEKTIKKYSSELIKELKSIIYDSKDVPVIDKDVELKEDSDGRYVTTLPKDFDNWNTYIASKIKTRFVEFDLKQNQEAEEKQNENTQPTQPPSLPPIVPGDKNEIPGIQDLDNKIQTLPLLVPYISHKYAQQGLLNIKNQFDSLQTNEKNKIFYFNNPINTRYQYKVISFEYENAKVLKNIKIEISDKNNAILHKQYILDKITFNLDTNWNKLKENQINSVQKTFLKLYKALGVDEKINYDSIRNQFLQNALFNNVNAATELVSLKNSESFEDLENKRINDNYLLLDNNNNLLNKLSKYTIYSFLSSLNSVKINSNSFWLQIPQAFEAIQYQFKEVIKHNQKFILNNLSQINGKNNQLIKLFDINTKNIDKLFALVRQRTFNLENWYSEYIDLISKIKQTFSLFSVLALNNDIKNDNKFKTEFIKSYDLVNKYIEENTKNKNNIKVTSGISLLVISTIMLIASIILFILNGKNRKTNNKSKHLLIAALIVMVLAISLLTTGALLITLGIKGV</sequence>
<evidence type="ECO:0000256" key="2">
    <source>
        <dbReference type="SAM" id="Phobius"/>
    </source>
</evidence>
<evidence type="ECO:0008006" key="6">
    <source>
        <dbReference type="Google" id="ProtNLM"/>
    </source>
</evidence>
<accession>A0A448ZVL1</accession>
<dbReference type="InterPro" id="IPR054788">
    <property type="entry name" value="MSC_0620_UU052-like"/>
</dbReference>
<evidence type="ECO:0000256" key="1">
    <source>
        <dbReference type="SAM" id="MobiDB-lite"/>
    </source>
</evidence>
<dbReference type="KEGG" id="mob:NCTC10112_00155"/>
<protein>
    <recommendedName>
        <fullName evidence="6">Transmembrane protein</fullName>
    </recommendedName>
</protein>
<keyword evidence="5" id="KW-1185">Reference proteome</keyword>
<proteinExistence type="predicted"/>
<dbReference type="AlphaFoldDB" id="A0A448ZVL1"/>
<dbReference type="NCBIfam" id="NF045829">
    <property type="entry name" value="UU052_fam"/>
    <property type="match status" value="1"/>
</dbReference>